<dbReference type="InterPro" id="IPR036291">
    <property type="entry name" value="NAD(P)-bd_dom_sf"/>
</dbReference>
<gene>
    <name evidence="2" type="ORF">MNBD_CHLOROFLEXI01-297</name>
</gene>
<dbReference type="PROSITE" id="PS01162">
    <property type="entry name" value="QOR_ZETA_CRYSTAL"/>
    <property type="match status" value="1"/>
</dbReference>
<dbReference type="PANTHER" id="PTHR44013">
    <property type="entry name" value="ZINC-TYPE ALCOHOL DEHYDROGENASE-LIKE PROTEIN C16A3.02C"/>
    <property type="match status" value="1"/>
</dbReference>
<feature type="domain" description="Enoyl reductase (ER)" evidence="1">
    <location>
        <begin position="10"/>
        <end position="318"/>
    </location>
</feature>
<protein>
    <submittedName>
        <fullName evidence="2">Bifunctional protein: zinc-containing alcohol dehydrogenase quinone oxidoreductase ( NADPH:quinone reductase) Similar to arginate lyase</fullName>
        <ecNumber evidence="2">1.1.1.-</ecNumber>
    </submittedName>
</protein>
<dbReference type="SUPFAM" id="SSF50129">
    <property type="entry name" value="GroES-like"/>
    <property type="match status" value="1"/>
</dbReference>
<dbReference type="Pfam" id="PF13602">
    <property type="entry name" value="ADH_zinc_N_2"/>
    <property type="match status" value="1"/>
</dbReference>
<keyword evidence="2" id="KW-0456">Lyase</keyword>
<dbReference type="Gene3D" id="3.40.50.720">
    <property type="entry name" value="NAD(P)-binding Rossmann-like Domain"/>
    <property type="match status" value="1"/>
</dbReference>
<dbReference type="CDD" id="cd08267">
    <property type="entry name" value="MDR1"/>
    <property type="match status" value="1"/>
</dbReference>
<keyword evidence="2" id="KW-0560">Oxidoreductase</keyword>
<dbReference type="InterPro" id="IPR052733">
    <property type="entry name" value="Chloroplast_QOR"/>
</dbReference>
<dbReference type="AlphaFoldDB" id="A0A3B0VRI7"/>
<proteinExistence type="predicted"/>
<dbReference type="SMART" id="SM00829">
    <property type="entry name" value="PKS_ER"/>
    <property type="match status" value="1"/>
</dbReference>
<dbReference type="EMBL" id="UOEU01001007">
    <property type="protein sequence ID" value="VAW43050.1"/>
    <property type="molecule type" value="Genomic_DNA"/>
</dbReference>
<organism evidence="2">
    <name type="scientific">hydrothermal vent metagenome</name>
    <dbReference type="NCBI Taxonomy" id="652676"/>
    <lineage>
        <taxon>unclassified sequences</taxon>
        <taxon>metagenomes</taxon>
        <taxon>ecological metagenomes</taxon>
    </lineage>
</organism>
<evidence type="ECO:0000259" key="1">
    <source>
        <dbReference type="SMART" id="SM00829"/>
    </source>
</evidence>
<name>A0A3B0VRI7_9ZZZZ</name>
<dbReference type="InterPro" id="IPR020843">
    <property type="entry name" value="ER"/>
</dbReference>
<dbReference type="PANTHER" id="PTHR44013:SF1">
    <property type="entry name" value="ZINC-TYPE ALCOHOL DEHYDROGENASE-LIKE PROTEIN C16A3.02C"/>
    <property type="match status" value="1"/>
</dbReference>
<dbReference type="EC" id="1.1.1.-" evidence="2"/>
<dbReference type="GO" id="GO:0016829">
    <property type="term" value="F:lyase activity"/>
    <property type="evidence" value="ECO:0007669"/>
    <property type="project" value="UniProtKB-KW"/>
</dbReference>
<dbReference type="InterPro" id="IPR011032">
    <property type="entry name" value="GroES-like_sf"/>
</dbReference>
<dbReference type="InterPro" id="IPR013154">
    <property type="entry name" value="ADH-like_N"/>
</dbReference>
<dbReference type="GO" id="GO:0016491">
    <property type="term" value="F:oxidoreductase activity"/>
    <property type="evidence" value="ECO:0007669"/>
    <property type="project" value="UniProtKB-KW"/>
</dbReference>
<dbReference type="InterPro" id="IPR002364">
    <property type="entry name" value="Quin_OxRdtase/zeta-crystal_CS"/>
</dbReference>
<accession>A0A3B0VRI7</accession>
<dbReference type="GO" id="GO:0008270">
    <property type="term" value="F:zinc ion binding"/>
    <property type="evidence" value="ECO:0007669"/>
    <property type="project" value="InterPro"/>
</dbReference>
<dbReference type="Gene3D" id="3.90.180.10">
    <property type="entry name" value="Medium-chain alcohol dehydrogenases, catalytic domain"/>
    <property type="match status" value="1"/>
</dbReference>
<reference evidence="2" key="1">
    <citation type="submission" date="2018-06" db="EMBL/GenBank/DDBJ databases">
        <authorList>
            <person name="Zhirakovskaya E."/>
        </authorList>
    </citation>
    <scope>NUCLEOTIDE SEQUENCE</scope>
</reference>
<evidence type="ECO:0000313" key="2">
    <source>
        <dbReference type="EMBL" id="VAW43050.1"/>
    </source>
</evidence>
<dbReference type="SUPFAM" id="SSF51735">
    <property type="entry name" value="NAD(P)-binding Rossmann-fold domains"/>
    <property type="match status" value="1"/>
</dbReference>
<dbReference type="Pfam" id="PF08240">
    <property type="entry name" value="ADH_N"/>
    <property type="match status" value="1"/>
</dbReference>
<sequence>MKAIVYHKYGSPDVLELTEVEKPTPKEDELLVKVQAASVNPADWHFVRGEPFFMRLMGVGLLKPKSTRLAADIAGRVEAVGRNVKQFQLGDEVFGRVQGGFAEFVCASENSLLLKPANVSLEEAAAVPVAALTALQGLRDTGQIQSGQAVLINGASGGVGTFAVQIAKALGAEVTAVCSPRNLEIVRSIGADHVIDYTQENFTQNGQLYDLILAVNGYHPLSDYKRALTPNGTYVAAGGTMTQLFQAMLLGPLMSMSGSKKMGSMGVADINKEDLVFLNELLEAGKVVPVIDRRYPLSEVPEALRYLEEGHAQGKVIITVEHSSKT</sequence>